<keyword evidence="2" id="KW-1133">Transmembrane helix</keyword>
<evidence type="ECO:0000256" key="2">
    <source>
        <dbReference type="SAM" id="Phobius"/>
    </source>
</evidence>
<feature type="compositionally biased region" description="Pro residues" evidence="1">
    <location>
        <begin position="35"/>
        <end position="58"/>
    </location>
</feature>
<sequence length="269" mass="27849">MDQHSGIDPADQWVFDPATGSYQMRLDGGGAPAPHYEPAPAPHYEPAPAPAPAPADIPPRPEGRAAARGRRRAEQRRSPRGRIPVWLGCTAALAIIGGGVGGYLLYGHRTPSCTSASTATASPDPSPTVSRTADAAAATDALRGPMAAPINVRVNIFDGTGRFGSSQAVLSWLQNSNGVTRSTNAGPASHPVATTTLDYAPNQADQARRLAKMMDLPASALKEGTTMAAFRQPMTLTLGRDFTAPGQPFATPTPTTAPTPAKAASSPHC</sequence>
<keyword evidence="2" id="KW-0812">Transmembrane</keyword>
<organism evidence="4 5">
    <name type="scientific">Streptomyces humicola</name>
    <dbReference type="NCBI Taxonomy" id="2953240"/>
    <lineage>
        <taxon>Bacteria</taxon>
        <taxon>Bacillati</taxon>
        <taxon>Actinomycetota</taxon>
        <taxon>Actinomycetes</taxon>
        <taxon>Kitasatosporales</taxon>
        <taxon>Streptomycetaceae</taxon>
        <taxon>Streptomyces</taxon>
    </lineage>
</organism>
<feature type="domain" description="LytR/CpsA/Psr regulator C-terminal" evidence="3">
    <location>
        <begin position="151"/>
        <end position="242"/>
    </location>
</feature>
<comment type="caution">
    <text evidence="4">The sequence shown here is derived from an EMBL/GenBank/DDBJ whole genome shotgun (WGS) entry which is preliminary data.</text>
</comment>
<protein>
    <submittedName>
        <fullName evidence="4">LytR C-terminal domain-containing protein</fullName>
    </submittedName>
</protein>
<dbReference type="Pfam" id="PF13399">
    <property type="entry name" value="LytR_C"/>
    <property type="match status" value="1"/>
</dbReference>
<dbReference type="Proteomes" id="UP001057702">
    <property type="component" value="Unassembled WGS sequence"/>
</dbReference>
<evidence type="ECO:0000313" key="4">
    <source>
        <dbReference type="EMBL" id="MCQ4085032.1"/>
    </source>
</evidence>
<evidence type="ECO:0000259" key="3">
    <source>
        <dbReference type="Pfam" id="PF13399"/>
    </source>
</evidence>
<reference evidence="4" key="1">
    <citation type="submission" date="2022-06" db="EMBL/GenBank/DDBJ databases">
        <title>Draft genome sequence of Streptomyces sp. RB6PN25 isolated from peat swamp forest in Thailand.</title>
        <authorList>
            <person name="Duangmal K."/>
            <person name="Klaysubun C."/>
        </authorList>
    </citation>
    <scope>NUCLEOTIDE SEQUENCE</scope>
    <source>
        <strain evidence="4">RB6PN25</strain>
    </source>
</reference>
<gene>
    <name evidence="4" type="ORF">NGB36_31845</name>
</gene>
<feature type="region of interest" description="Disordered" evidence="1">
    <location>
        <begin position="241"/>
        <end position="269"/>
    </location>
</feature>
<feature type="compositionally biased region" description="Low complexity" evidence="1">
    <location>
        <begin position="243"/>
        <end position="269"/>
    </location>
</feature>
<feature type="compositionally biased region" description="Basic residues" evidence="1">
    <location>
        <begin position="67"/>
        <end position="78"/>
    </location>
</feature>
<name>A0ABT1Q527_9ACTN</name>
<proteinExistence type="predicted"/>
<dbReference type="InterPro" id="IPR027381">
    <property type="entry name" value="LytR/CpsA/Psr_C"/>
</dbReference>
<accession>A0ABT1Q527</accession>
<keyword evidence="5" id="KW-1185">Reference proteome</keyword>
<evidence type="ECO:0000256" key="1">
    <source>
        <dbReference type="SAM" id="MobiDB-lite"/>
    </source>
</evidence>
<evidence type="ECO:0000313" key="5">
    <source>
        <dbReference type="Proteomes" id="UP001057702"/>
    </source>
</evidence>
<keyword evidence="2" id="KW-0472">Membrane</keyword>
<feature type="transmembrane region" description="Helical" evidence="2">
    <location>
        <begin position="85"/>
        <end position="106"/>
    </location>
</feature>
<feature type="region of interest" description="Disordered" evidence="1">
    <location>
        <begin position="1"/>
        <end position="78"/>
    </location>
</feature>
<dbReference type="RefSeq" id="WP_255924123.1">
    <property type="nucleotide sequence ID" value="NZ_JANFNG010000049.1"/>
</dbReference>
<dbReference type="EMBL" id="JANFNG010000049">
    <property type="protein sequence ID" value="MCQ4085032.1"/>
    <property type="molecule type" value="Genomic_DNA"/>
</dbReference>